<dbReference type="InterPro" id="IPR020806">
    <property type="entry name" value="PKS_PP-bd"/>
</dbReference>
<dbReference type="Gene3D" id="3.40.50.720">
    <property type="entry name" value="NAD(P)-binding Rossmann-like Domain"/>
    <property type="match status" value="1"/>
</dbReference>
<evidence type="ECO:0000313" key="5">
    <source>
        <dbReference type="Proteomes" id="UP000031575"/>
    </source>
</evidence>
<dbReference type="SUPFAM" id="SSF47336">
    <property type="entry name" value="ACP-like"/>
    <property type="match status" value="1"/>
</dbReference>
<dbReference type="Proteomes" id="UP000031575">
    <property type="component" value="Unassembled WGS sequence"/>
</dbReference>
<dbReference type="AlphaFoldDB" id="A0A0C2ELR1"/>
<dbReference type="GO" id="GO:0031177">
    <property type="term" value="F:phosphopantetheine binding"/>
    <property type="evidence" value="ECO:0007669"/>
    <property type="project" value="InterPro"/>
</dbReference>
<dbReference type="Gene3D" id="3.40.50.12780">
    <property type="entry name" value="N-terminal domain of ligase-like"/>
    <property type="match status" value="1"/>
</dbReference>
<dbReference type="VEuPathDB" id="FungiDB:SPBR_04610"/>
<evidence type="ECO:0000313" key="4">
    <source>
        <dbReference type="EMBL" id="KIH87064.1"/>
    </source>
</evidence>
<dbReference type="InterPro" id="IPR000873">
    <property type="entry name" value="AMP-dep_synth/lig_dom"/>
</dbReference>
<dbReference type="InterPro" id="IPR042099">
    <property type="entry name" value="ANL_N_sf"/>
</dbReference>
<dbReference type="PROSITE" id="PS50075">
    <property type="entry name" value="CARRIER"/>
    <property type="match status" value="1"/>
</dbReference>
<dbReference type="Pfam" id="PF23562">
    <property type="entry name" value="AMP-binding_C_3"/>
    <property type="match status" value="1"/>
</dbReference>
<dbReference type="PROSITE" id="PS00455">
    <property type="entry name" value="AMP_BINDING"/>
    <property type="match status" value="1"/>
</dbReference>
<dbReference type="Gene3D" id="1.10.1200.10">
    <property type="entry name" value="ACP-like"/>
    <property type="match status" value="1"/>
</dbReference>
<dbReference type="RefSeq" id="XP_040615074.1">
    <property type="nucleotide sequence ID" value="XM_040762887.1"/>
</dbReference>
<dbReference type="InterPro" id="IPR013120">
    <property type="entry name" value="FAR_NAD-bd"/>
</dbReference>
<comment type="caution">
    <text evidence="4">The sequence shown here is derived from an EMBL/GenBank/DDBJ whole genome shotgun (WGS) entry which is preliminary data.</text>
</comment>
<dbReference type="SUPFAM" id="SSF51735">
    <property type="entry name" value="NAD(P)-binding Rossmann-fold domains"/>
    <property type="match status" value="1"/>
</dbReference>
<dbReference type="Pfam" id="PF00550">
    <property type="entry name" value="PP-binding"/>
    <property type="match status" value="1"/>
</dbReference>
<evidence type="ECO:0000256" key="1">
    <source>
        <dbReference type="ARBA" id="ARBA00022450"/>
    </source>
</evidence>
<feature type="domain" description="Carrier" evidence="3">
    <location>
        <begin position="565"/>
        <end position="647"/>
    </location>
</feature>
<dbReference type="HOGENOM" id="CLU_002220_0_1_1"/>
<dbReference type="InterPro" id="IPR020845">
    <property type="entry name" value="AMP-binding_CS"/>
</dbReference>
<protein>
    <recommendedName>
        <fullName evidence="3">Carrier domain-containing protein</fullName>
    </recommendedName>
</protein>
<dbReference type="PANTHER" id="PTHR43439">
    <property type="entry name" value="PHENYLACETATE-COENZYME A LIGASE"/>
    <property type="match status" value="1"/>
</dbReference>
<dbReference type="OrthoDB" id="429813at2759"/>
<dbReference type="InterPro" id="IPR009081">
    <property type="entry name" value="PP-bd_ACP"/>
</dbReference>
<dbReference type="SUPFAM" id="SSF56801">
    <property type="entry name" value="Acetyl-CoA synthetase-like"/>
    <property type="match status" value="1"/>
</dbReference>
<dbReference type="Pfam" id="PF07993">
    <property type="entry name" value="NAD_binding_4"/>
    <property type="match status" value="1"/>
</dbReference>
<dbReference type="InterPro" id="IPR006162">
    <property type="entry name" value="Ppantetheine_attach_site"/>
</dbReference>
<dbReference type="PROSITE" id="PS00012">
    <property type="entry name" value="PHOSPHOPANTETHEINE"/>
    <property type="match status" value="1"/>
</dbReference>
<evidence type="ECO:0000259" key="3">
    <source>
        <dbReference type="PROSITE" id="PS50075"/>
    </source>
</evidence>
<dbReference type="InterPro" id="IPR036736">
    <property type="entry name" value="ACP-like_sf"/>
</dbReference>
<dbReference type="InterPro" id="IPR036291">
    <property type="entry name" value="NAD(P)-bd_dom_sf"/>
</dbReference>
<name>A0A0C2ELR1_9PEZI</name>
<gene>
    <name evidence="4" type="ORF">SPBR_04610</name>
</gene>
<dbReference type="Pfam" id="PF00501">
    <property type="entry name" value="AMP-binding"/>
    <property type="match status" value="1"/>
</dbReference>
<dbReference type="PANTHER" id="PTHR43439:SF2">
    <property type="entry name" value="ENZYME, PUTATIVE (JCVI)-RELATED"/>
    <property type="match status" value="1"/>
</dbReference>
<proteinExistence type="predicted"/>
<evidence type="ECO:0000256" key="2">
    <source>
        <dbReference type="ARBA" id="ARBA00022553"/>
    </source>
</evidence>
<keyword evidence="1" id="KW-0596">Phosphopantetheine</keyword>
<dbReference type="SMART" id="SM00823">
    <property type="entry name" value="PKS_PP"/>
    <property type="match status" value="1"/>
</dbReference>
<organism evidence="4 5">
    <name type="scientific">Sporothrix brasiliensis 5110</name>
    <dbReference type="NCBI Taxonomy" id="1398154"/>
    <lineage>
        <taxon>Eukaryota</taxon>
        <taxon>Fungi</taxon>
        <taxon>Dikarya</taxon>
        <taxon>Ascomycota</taxon>
        <taxon>Pezizomycotina</taxon>
        <taxon>Sordariomycetes</taxon>
        <taxon>Sordariomycetidae</taxon>
        <taxon>Ophiostomatales</taxon>
        <taxon>Ophiostomataceae</taxon>
        <taxon>Sporothrix</taxon>
    </lineage>
</organism>
<dbReference type="EMBL" id="AWTV01000010">
    <property type="protein sequence ID" value="KIH87064.1"/>
    <property type="molecule type" value="Genomic_DNA"/>
</dbReference>
<reference evidence="4 5" key="1">
    <citation type="journal article" date="2014" name="BMC Genomics">
        <title>Comparative genomics of the major fungal agents of human and animal Sporotrichosis: Sporothrix schenckii and Sporothrix brasiliensis.</title>
        <authorList>
            <person name="Teixeira M.M."/>
            <person name="de Almeida L.G."/>
            <person name="Kubitschek-Barreira P."/>
            <person name="Alves F.L."/>
            <person name="Kioshima E.S."/>
            <person name="Abadio A.K."/>
            <person name="Fernandes L."/>
            <person name="Derengowski L.S."/>
            <person name="Ferreira K.S."/>
            <person name="Souza R.C."/>
            <person name="Ruiz J.C."/>
            <person name="de Andrade N.C."/>
            <person name="Paes H.C."/>
            <person name="Nicola A.M."/>
            <person name="Albuquerque P."/>
            <person name="Gerber A.L."/>
            <person name="Martins V.P."/>
            <person name="Peconick L.D."/>
            <person name="Neto A.V."/>
            <person name="Chaucanez C.B."/>
            <person name="Silva P.A."/>
            <person name="Cunha O.L."/>
            <person name="de Oliveira F.F."/>
            <person name="dos Santos T.C."/>
            <person name="Barros A.L."/>
            <person name="Soares M.A."/>
            <person name="de Oliveira L.M."/>
            <person name="Marini M.M."/>
            <person name="Villalobos-Duno H."/>
            <person name="Cunha M.M."/>
            <person name="de Hoog S."/>
            <person name="da Silveira J.F."/>
            <person name="Henrissat B."/>
            <person name="Nino-Vega G.A."/>
            <person name="Cisalpino P.S."/>
            <person name="Mora-Montes H.M."/>
            <person name="Almeida S.R."/>
            <person name="Stajich J.E."/>
            <person name="Lopes-Bezerra L.M."/>
            <person name="Vasconcelos A.T."/>
            <person name="Felipe M.S."/>
        </authorList>
    </citation>
    <scope>NUCLEOTIDE SEQUENCE [LARGE SCALE GENOMIC DNA]</scope>
    <source>
        <strain evidence="4 5">5110</strain>
    </source>
</reference>
<dbReference type="GeneID" id="63677808"/>
<sequence length="1079" mass="116341">MSSAPHPEAGRRLLPHIADQVAADTPDRVLYEYPSSADLTRPWTTVTARQFANAIDRAAYWIRDNVHDTKATSDNPTQVLGYSGPPDLRYYILVLAAVKAGFVMLYTSLRNSPEGDAAVLEAAGCTTWLQALRGTHIARVIDLGTPFVASLRLVALPELGFFLDDSTPSPPFPYTKTWDEGRRDPVWVLHTSGSTGHPKPVTRFLDSVAFAEANTLLRPIQGRPLLLHDIWGARAYLGFPMFHAAGLNNGILWPLVHGGTIVLGPPDLALNTADVVADVIRAARPEALYLPPSLLEDLAKDEATLQLLGTTKAIGYAGGPLSHATGNRIVDRLPHTALHQGIGTTETGWLPAVLTDRRDWFYTHVHPDTGCELQDRGGGLYELVCVRQAALEQWQPIFSTFPDLHEYPFRDLFSRHPDPRKSDLYRYEGRIDNVLVLSNGEKVQPQAMELAIVASPLVGDALVVGQGRFQTALLVQPSPSARSLSLPDFLATLAPVLADANRTAPAHARIHADFVLVGDASKPFARTGKGTIRRAPTVELYKDELDALYERAEAAQGEGGVVDFATKESLRGSLREAIKGLASTDKDIADDDDFFVTVGLDSLQVLTLRRQIARDVPDSIRPADIAAALIYRNPSLAALTGALWKMQSAGGQAADGEGSAAEQLLAEYSRTLQAIKTSANGANGANGHATNGTNGASNSHTPTFVLLTGSTGSLGSHLLNTLLHTPDIDEIWCLNRADDGGLEKQKELQARLGTADSLETALTAGRLHFRHSRLADDHLGLHDDDYARLQRSATHILHTQWQVDFNLAVSSFTPHLAGIVKLVELAASSTRHPHLLFTSSVGIANRSAAAVPEQFLSDFSTAGSGYGESKLVAELLLQKAAAVHSLPITVVRVGQISGPVTLPKHAGIWNPKEWFPSLVAFSAHTRRLPASLGRNERVDWIPADILAQILLEFATASTAATAPGEATLVHAVHPRATTWSDVLFPSVLAHFEAQGTPLQAVPLDDWVATLVKEAQTADDALSAKLSALRLVPFLSSLATTSAPRPLFDTSIAVQKSATLQSLPPIAADSVEIWLRQWGL</sequence>
<keyword evidence="2" id="KW-0597">Phosphoprotein</keyword>
<keyword evidence="5" id="KW-1185">Reference proteome</keyword>
<dbReference type="InterPro" id="IPR051414">
    <property type="entry name" value="Adenylate-forming_Reductase"/>
</dbReference>
<accession>A0A0C2ELR1</accession>